<comment type="caution">
    <text evidence="1">The sequence shown here is derived from an EMBL/GenBank/DDBJ whole genome shotgun (WGS) entry which is preliminary data.</text>
</comment>
<organism evidence="1 2">
    <name type="scientific">Alteromonas macleodii</name>
    <name type="common">Pseudoalteromonas macleodii</name>
    <dbReference type="NCBI Taxonomy" id="28108"/>
    <lineage>
        <taxon>Bacteria</taxon>
        <taxon>Pseudomonadati</taxon>
        <taxon>Pseudomonadota</taxon>
        <taxon>Gammaproteobacteria</taxon>
        <taxon>Alteromonadales</taxon>
        <taxon>Alteromonadaceae</taxon>
        <taxon>Alteromonas/Salinimonas group</taxon>
        <taxon>Alteromonas</taxon>
    </lineage>
</organism>
<name>A0AB36FSI1_ALTMA</name>
<gene>
    <name evidence="1" type="ORF">BFV95_3112</name>
</gene>
<protein>
    <submittedName>
        <fullName evidence="1">Uncharacterized protein</fullName>
    </submittedName>
</protein>
<accession>A0AB36FSI1</accession>
<evidence type="ECO:0000313" key="2">
    <source>
        <dbReference type="Proteomes" id="UP000095392"/>
    </source>
</evidence>
<reference evidence="1 2" key="1">
    <citation type="submission" date="2016-09" db="EMBL/GenBank/DDBJ databases">
        <title>Draft Genome Sequence of four Alteromonas macleodii strains isolated from copper coupons and grown long-term at elevated copper levels.</title>
        <authorList>
            <person name="Cusick K."/>
            <person name="Dale J."/>
            <person name="Little B."/>
            <person name="Biffinger J."/>
        </authorList>
    </citation>
    <scope>NUCLEOTIDE SEQUENCE [LARGE SCALE GENOMIC DNA]</scope>
    <source>
        <strain evidence="1 2">KCP01</strain>
    </source>
</reference>
<proteinExistence type="predicted"/>
<keyword evidence="2" id="KW-1185">Reference proteome</keyword>
<dbReference type="Proteomes" id="UP000095392">
    <property type="component" value="Unassembled WGS sequence"/>
</dbReference>
<sequence length="50" mass="6004">MFDGVVALNRQVSMPYRWHTVARMKKQKMNTFYSLVTRLSLNKRILHHEA</sequence>
<evidence type="ECO:0000313" key="1">
    <source>
        <dbReference type="EMBL" id="OES30567.1"/>
    </source>
</evidence>
<dbReference type="AlphaFoldDB" id="A0AB36FSI1"/>
<dbReference type="EMBL" id="MIPY01000020">
    <property type="protein sequence ID" value="OES30567.1"/>
    <property type="molecule type" value="Genomic_DNA"/>
</dbReference>